<feature type="signal peptide" evidence="2">
    <location>
        <begin position="1"/>
        <end position="34"/>
    </location>
</feature>
<dbReference type="EMBL" id="JBHFFA010000001">
    <property type="protein sequence ID" value="KAL2652380.1"/>
    <property type="molecule type" value="Genomic_DNA"/>
</dbReference>
<evidence type="ECO:0000256" key="2">
    <source>
        <dbReference type="SAM" id="SignalP"/>
    </source>
</evidence>
<sequence length="94" mass="9857">MRAHQAPWRSSAAVRTHSWLTNLLANSLLRFLLAGGGRGKGLASSASITRRGLPLSDLVSPSLKGGKSPSGTERGTCRCHEEFVDGDGQAGRGN</sequence>
<dbReference type="AlphaFoldDB" id="A0ABD1ZLQ1"/>
<evidence type="ECO:0008006" key="5">
    <source>
        <dbReference type="Google" id="ProtNLM"/>
    </source>
</evidence>
<keyword evidence="2" id="KW-0732">Signal</keyword>
<name>A0ABD1ZLQ1_9MARC</name>
<gene>
    <name evidence="3" type="ORF">R1flu_020508</name>
</gene>
<evidence type="ECO:0000313" key="4">
    <source>
        <dbReference type="Proteomes" id="UP001605036"/>
    </source>
</evidence>
<feature type="region of interest" description="Disordered" evidence="1">
    <location>
        <begin position="56"/>
        <end position="94"/>
    </location>
</feature>
<keyword evidence="4" id="KW-1185">Reference proteome</keyword>
<comment type="caution">
    <text evidence="3">The sequence shown here is derived from an EMBL/GenBank/DDBJ whole genome shotgun (WGS) entry which is preliminary data.</text>
</comment>
<feature type="compositionally biased region" description="Low complexity" evidence="1">
    <location>
        <begin position="60"/>
        <end position="71"/>
    </location>
</feature>
<accession>A0ABD1ZLQ1</accession>
<feature type="chain" id="PRO_5044846867" description="Secreted protein" evidence="2">
    <location>
        <begin position="35"/>
        <end position="94"/>
    </location>
</feature>
<evidence type="ECO:0000256" key="1">
    <source>
        <dbReference type="SAM" id="MobiDB-lite"/>
    </source>
</evidence>
<organism evidence="3 4">
    <name type="scientific">Riccia fluitans</name>
    <dbReference type="NCBI Taxonomy" id="41844"/>
    <lineage>
        <taxon>Eukaryota</taxon>
        <taxon>Viridiplantae</taxon>
        <taxon>Streptophyta</taxon>
        <taxon>Embryophyta</taxon>
        <taxon>Marchantiophyta</taxon>
        <taxon>Marchantiopsida</taxon>
        <taxon>Marchantiidae</taxon>
        <taxon>Marchantiales</taxon>
        <taxon>Ricciaceae</taxon>
        <taxon>Riccia</taxon>
    </lineage>
</organism>
<reference evidence="3 4" key="1">
    <citation type="submission" date="2024-09" db="EMBL/GenBank/DDBJ databases">
        <title>Chromosome-scale assembly of Riccia fluitans.</title>
        <authorList>
            <person name="Paukszto L."/>
            <person name="Sawicki J."/>
            <person name="Karawczyk K."/>
            <person name="Piernik-Szablinska J."/>
            <person name="Szczecinska M."/>
            <person name="Mazdziarz M."/>
        </authorList>
    </citation>
    <scope>NUCLEOTIDE SEQUENCE [LARGE SCALE GENOMIC DNA]</scope>
    <source>
        <strain evidence="3">Rf_01</strain>
        <tissue evidence="3">Aerial parts of the thallus</tissue>
    </source>
</reference>
<protein>
    <recommendedName>
        <fullName evidence="5">Secreted protein</fullName>
    </recommendedName>
</protein>
<proteinExistence type="predicted"/>
<evidence type="ECO:0000313" key="3">
    <source>
        <dbReference type="EMBL" id="KAL2652380.1"/>
    </source>
</evidence>
<dbReference type="Proteomes" id="UP001605036">
    <property type="component" value="Unassembled WGS sequence"/>
</dbReference>